<dbReference type="RefSeq" id="WP_015798447.1">
    <property type="nucleotide sequence ID" value="NC_013124.1"/>
</dbReference>
<reference evidence="2 3" key="1">
    <citation type="journal article" date="2009" name="Stand. Genomic Sci.">
        <title>Complete genome sequence of Acidimicrobium ferrooxidans type strain (ICP).</title>
        <authorList>
            <person name="Clum A."/>
            <person name="Nolan M."/>
            <person name="Lang E."/>
            <person name="Glavina Del Rio T."/>
            <person name="Tice H."/>
            <person name="Copeland A."/>
            <person name="Cheng J.F."/>
            <person name="Lucas S."/>
            <person name="Chen F."/>
            <person name="Bruce D."/>
            <person name="Goodwin L."/>
            <person name="Pitluck S."/>
            <person name="Ivanova N."/>
            <person name="Mavrommatis K."/>
            <person name="Mikhailova N."/>
            <person name="Pati A."/>
            <person name="Chen A."/>
            <person name="Palaniappan K."/>
            <person name="Goker M."/>
            <person name="Spring S."/>
            <person name="Land M."/>
            <person name="Hauser L."/>
            <person name="Chang Y.J."/>
            <person name="Jeffries C.C."/>
            <person name="Chain P."/>
            <person name="Bristow J."/>
            <person name="Eisen J.A."/>
            <person name="Markowitz V."/>
            <person name="Hugenholtz P."/>
            <person name="Kyrpides N.C."/>
            <person name="Klenk H.P."/>
            <person name="Lapidus A."/>
        </authorList>
    </citation>
    <scope>NUCLEOTIDE SEQUENCE [LARGE SCALE GENOMIC DNA]</scope>
    <source>
        <strain evidence="3">DSM 10331 / JCM 15462 / NBRC 103882 / ICP</strain>
    </source>
</reference>
<sequence length="847" mass="88546">MDRAALTTTGDAGARRAVVILIVVPIVLFVVPALAGHPLLFGDNATQNAPLRTLVGLDLRHGSWPLWDPAIWSGVPLAAGFNAGAFSPFIIPFIVLPTGLAFSVAAGSAFATIALSGYLSARTLGIGVKVATVAGLVLALTGAAIGQSVHLDMIEGDAGWMLAFVFLARLAYGRSSRLANALGLAAGFALDVLAGAPEAMLAGLVVLAVAAVVWTLGRRLDVRDLVVIAICALEALMLAAIQWVPGLAFTALSTRAHLPPHYAGAGPFSGIFTPLAVYPMAFGGELISYFGNYNPYEINVSITALGLAFLLLAAVRPRASTLRRGAAPALWSAAVLSMLFALGGHTPFAHLVYRLPLFDLQRLASRYLIGVDFAAVLLAAGSADWALAHPDSFRHHLPTRVALIVFGTLAVGFALVEIVAPAALLEHFNVVSLPTGISLAALRGYLVVMAIAVGAATIVLLGSPLRGWALRILVLVLVLDVANQVLEFPLLSSLSPPVRMPTAPTVASLLRRPLRYVVYDPELYLYESLIATDAQPDTNIYAHTLSASGYSSLGLARYDAATGTKPESTFDPADLSTLVRDFNVRLVVTSRRYFATEAPTASRLPASSPLSLRDGRLDVYAGDLTGVTKLTATVASPVRRLAMSVTLTSGATIQAATEHRASSVQLAIPGGETVQSVRLSASKGATLPVRVVAVASSGAYLLGGPLDTALAPSSWHELIVRGAALAFELPEPAHWIEPEQGLRVLDASQAASGTITATVVTTHPTRLVLPFAWAPGWSAQLDGHPAPVGSSPSDQMTVDVGAGRQHLVMSYHAPRFGEGLAASALGLAAWFVGALVLTRRRTKVPTS</sequence>
<organism evidence="2 3">
    <name type="scientific">Acidimicrobium ferrooxidans (strain DSM 10331 / JCM 15462 / NBRC 103882 / ICP)</name>
    <dbReference type="NCBI Taxonomy" id="525909"/>
    <lineage>
        <taxon>Bacteria</taxon>
        <taxon>Bacillati</taxon>
        <taxon>Actinomycetota</taxon>
        <taxon>Acidimicrobiia</taxon>
        <taxon>Acidimicrobiales</taxon>
        <taxon>Acidimicrobiaceae</taxon>
        <taxon>Acidimicrobium</taxon>
    </lineage>
</organism>
<dbReference type="EMBL" id="CP001631">
    <property type="protein sequence ID" value="ACU53961.1"/>
    <property type="molecule type" value="Genomic_DNA"/>
</dbReference>
<feature type="transmembrane region" description="Helical" evidence="1">
    <location>
        <begin position="89"/>
        <end position="114"/>
    </location>
</feature>
<gene>
    <name evidence="2" type="ordered locus">Afer_1023</name>
</gene>
<keyword evidence="1" id="KW-0472">Membrane</keyword>
<protein>
    <recommendedName>
        <fullName evidence="4">YfhO family protein</fullName>
    </recommendedName>
</protein>
<dbReference type="STRING" id="525909.Afer_1023"/>
<evidence type="ECO:0000256" key="1">
    <source>
        <dbReference type="SAM" id="Phobius"/>
    </source>
</evidence>
<feature type="transmembrane region" description="Helical" evidence="1">
    <location>
        <begin position="327"/>
        <end position="347"/>
    </location>
</feature>
<feature type="transmembrane region" description="Helical" evidence="1">
    <location>
        <begin position="126"/>
        <end position="147"/>
    </location>
</feature>
<evidence type="ECO:0000313" key="3">
    <source>
        <dbReference type="Proteomes" id="UP000000771"/>
    </source>
</evidence>
<evidence type="ECO:0000313" key="2">
    <source>
        <dbReference type="EMBL" id="ACU53961.1"/>
    </source>
</evidence>
<feature type="transmembrane region" description="Helical" evidence="1">
    <location>
        <begin position="224"/>
        <end position="244"/>
    </location>
</feature>
<dbReference type="HOGENOM" id="CLU_008305_1_0_11"/>
<proteinExistence type="predicted"/>
<keyword evidence="1" id="KW-1133">Transmembrane helix</keyword>
<keyword evidence="3" id="KW-1185">Reference proteome</keyword>
<dbReference type="Proteomes" id="UP000000771">
    <property type="component" value="Chromosome"/>
</dbReference>
<name>C7LZ03_ACIFD</name>
<feature type="transmembrane region" description="Helical" evidence="1">
    <location>
        <begin position="444"/>
        <end position="461"/>
    </location>
</feature>
<dbReference type="OrthoDB" id="3752109at2"/>
<feature type="transmembrane region" description="Helical" evidence="1">
    <location>
        <begin position="200"/>
        <end position="217"/>
    </location>
</feature>
<feature type="transmembrane region" description="Helical" evidence="1">
    <location>
        <begin position="298"/>
        <end position="315"/>
    </location>
</feature>
<dbReference type="KEGG" id="afo:Afer_1023"/>
<feature type="transmembrane region" description="Helical" evidence="1">
    <location>
        <begin position="468"/>
        <end position="486"/>
    </location>
</feature>
<keyword evidence="1" id="KW-0812">Transmembrane</keyword>
<feature type="transmembrane region" description="Helical" evidence="1">
    <location>
        <begin position="153"/>
        <end position="171"/>
    </location>
</feature>
<feature type="transmembrane region" description="Helical" evidence="1">
    <location>
        <begin position="400"/>
        <end position="424"/>
    </location>
</feature>
<feature type="transmembrane region" description="Helical" evidence="1">
    <location>
        <begin position="819"/>
        <end position="838"/>
    </location>
</feature>
<dbReference type="eggNOG" id="COG5617">
    <property type="taxonomic scope" value="Bacteria"/>
</dbReference>
<evidence type="ECO:0008006" key="4">
    <source>
        <dbReference type="Google" id="ProtNLM"/>
    </source>
</evidence>
<feature type="transmembrane region" description="Helical" evidence="1">
    <location>
        <begin position="367"/>
        <end position="388"/>
    </location>
</feature>
<feature type="transmembrane region" description="Helical" evidence="1">
    <location>
        <begin position="17"/>
        <end position="35"/>
    </location>
</feature>
<dbReference type="AlphaFoldDB" id="C7LZ03"/>
<accession>C7LZ03</accession>